<dbReference type="Pfam" id="PF11303">
    <property type="entry name" value="DUF3105"/>
    <property type="match status" value="1"/>
</dbReference>
<dbReference type="Proteomes" id="UP000309215">
    <property type="component" value="Unassembled WGS sequence"/>
</dbReference>
<dbReference type="InterPro" id="IPR021454">
    <property type="entry name" value="DUF3105"/>
</dbReference>
<evidence type="ECO:0000313" key="1">
    <source>
        <dbReference type="EMBL" id="TKD04360.1"/>
    </source>
</evidence>
<dbReference type="EMBL" id="SSMQ01000025">
    <property type="protein sequence ID" value="TKD04360.1"/>
    <property type="molecule type" value="Genomic_DNA"/>
</dbReference>
<accession>A0A4U1J8S3</accession>
<evidence type="ECO:0000313" key="2">
    <source>
        <dbReference type="Proteomes" id="UP000309215"/>
    </source>
</evidence>
<sequence>MSSEFFSRDALTCALVLVSLGIAGCGEDAQPVGPTGPAQTEVLTPDAPPLPGETACRVVKTTNIPVSSASHVELCTDVSYETNPPSGGNHWGQWAAFKKYTTPVPREMYVHDLEHGAVVLAYRCDGACPEVVEALEEVFDEAAADPLCLSAGAGPKARLVLTPDADLDTPIAAAAWGATYTATCIDKASLAAFVADVYGKGPEDICYAGVDIEAAPPNCGGS</sequence>
<dbReference type="AlphaFoldDB" id="A0A4U1J8S3"/>
<keyword evidence="2" id="KW-1185">Reference proteome</keyword>
<dbReference type="RefSeq" id="WP_136931329.1">
    <property type="nucleotide sequence ID" value="NZ_SSMQ01000025.1"/>
</dbReference>
<organism evidence="1 2">
    <name type="scientific">Polyangium fumosum</name>
    <dbReference type="NCBI Taxonomy" id="889272"/>
    <lineage>
        <taxon>Bacteria</taxon>
        <taxon>Pseudomonadati</taxon>
        <taxon>Myxococcota</taxon>
        <taxon>Polyangia</taxon>
        <taxon>Polyangiales</taxon>
        <taxon>Polyangiaceae</taxon>
        <taxon>Polyangium</taxon>
    </lineage>
</organism>
<comment type="caution">
    <text evidence="1">The sequence shown here is derived from an EMBL/GenBank/DDBJ whole genome shotgun (WGS) entry which is preliminary data.</text>
</comment>
<name>A0A4U1J8S3_9BACT</name>
<dbReference type="OrthoDB" id="5515087at2"/>
<proteinExistence type="predicted"/>
<protein>
    <submittedName>
        <fullName evidence="1">DUF3105 domain-containing protein</fullName>
    </submittedName>
</protein>
<gene>
    <name evidence="1" type="ORF">E8A74_23665</name>
</gene>
<reference evidence="1 2" key="1">
    <citation type="submission" date="2019-04" db="EMBL/GenBank/DDBJ databases">
        <authorList>
            <person name="Li Y."/>
            <person name="Wang J."/>
        </authorList>
    </citation>
    <scope>NUCLEOTIDE SEQUENCE [LARGE SCALE GENOMIC DNA]</scope>
    <source>
        <strain evidence="1 2">DSM 14668</strain>
    </source>
</reference>